<dbReference type="RefSeq" id="XP_018759471.1">
    <property type="nucleotide sequence ID" value="XM_018901063.1"/>
</dbReference>
<keyword evidence="2" id="KW-0328">Glycosyltransferase</keyword>
<evidence type="ECO:0000256" key="3">
    <source>
        <dbReference type="ARBA" id="ARBA00022679"/>
    </source>
</evidence>
<dbReference type="OrthoDB" id="439943at2759"/>
<evidence type="ECO:0000313" key="4">
    <source>
        <dbReference type="EMBL" id="EWG53280.1"/>
    </source>
</evidence>
<dbReference type="PANTHER" id="PTHR31121:SF6">
    <property type="entry name" value="ALPHA-1,2 MANNOSYLTRANSFERASE KTR1"/>
    <property type="match status" value="1"/>
</dbReference>
<evidence type="ECO:0000256" key="2">
    <source>
        <dbReference type="ARBA" id="ARBA00022676"/>
    </source>
</evidence>
<dbReference type="GO" id="GO:0006487">
    <property type="term" value="P:protein N-linked glycosylation"/>
    <property type="evidence" value="ECO:0007669"/>
    <property type="project" value="TreeGrafter"/>
</dbReference>
<dbReference type="GO" id="GO:0006493">
    <property type="term" value="P:protein O-linked glycosylation"/>
    <property type="evidence" value="ECO:0007669"/>
    <property type="project" value="TreeGrafter"/>
</dbReference>
<organism evidence="4 5">
    <name type="scientific">Gibberella moniliformis (strain M3125 / FGSC 7600)</name>
    <name type="common">Maize ear and stalk rot fungus</name>
    <name type="synonym">Fusarium verticillioides</name>
    <dbReference type="NCBI Taxonomy" id="334819"/>
    <lineage>
        <taxon>Eukaryota</taxon>
        <taxon>Fungi</taxon>
        <taxon>Dikarya</taxon>
        <taxon>Ascomycota</taxon>
        <taxon>Pezizomycotina</taxon>
        <taxon>Sordariomycetes</taxon>
        <taxon>Hypocreomycetidae</taxon>
        <taxon>Hypocreales</taxon>
        <taxon>Nectriaceae</taxon>
        <taxon>Fusarium</taxon>
        <taxon>Fusarium fujikuroi species complex</taxon>
    </lineage>
</organism>
<gene>
    <name evidence="4" type="ORF">FVEG_11743</name>
</gene>
<dbReference type="GO" id="GO:0000026">
    <property type="term" value="F:alpha-1,2-mannosyltransferase activity"/>
    <property type="evidence" value="ECO:0007669"/>
    <property type="project" value="TreeGrafter"/>
</dbReference>
<protein>
    <submittedName>
        <fullName evidence="4">Alpha 1,2-mannosyltransferase</fullName>
    </submittedName>
</protein>
<dbReference type="SUPFAM" id="SSF53448">
    <property type="entry name" value="Nucleotide-diphospho-sugar transferases"/>
    <property type="match status" value="1"/>
</dbReference>
<dbReference type="GO" id="GO:0000032">
    <property type="term" value="P:cell wall mannoprotein biosynthetic process"/>
    <property type="evidence" value="ECO:0007669"/>
    <property type="project" value="TreeGrafter"/>
</dbReference>
<accession>W7MZM1</accession>
<dbReference type="STRING" id="334819.W7MZM1"/>
<name>W7MZM1_GIBM7</name>
<keyword evidence="3" id="KW-0808">Transferase</keyword>
<reference evidence="4 5" key="1">
    <citation type="journal article" date="2010" name="Nature">
        <title>Comparative genomics reveals mobile pathogenicity chromosomes in Fusarium.</title>
        <authorList>
            <person name="Ma L.J."/>
            <person name="van der Does H.C."/>
            <person name="Borkovich K.A."/>
            <person name="Coleman J.J."/>
            <person name="Daboussi M.J."/>
            <person name="Di Pietro A."/>
            <person name="Dufresne M."/>
            <person name="Freitag M."/>
            <person name="Grabherr M."/>
            <person name="Henrissat B."/>
            <person name="Houterman P.M."/>
            <person name="Kang S."/>
            <person name="Shim W.B."/>
            <person name="Woloshuk C."/>
            <person name="Xie X."/>
            <person name="Xu J.R."/>
            <person name="Antoniw J."/>
            <person name="Baker S.E."/>
            <person name="Bluhm B.H."/>
            <person name="Breakspear A."/>
            <person name="Brown D.W."/>
            <person name="Butchko R.A."/>
            <person name="Chapman S."/>
            <person name="Coulson R."/>
            <person name="Coutinho P.M."/>
            <person name="Danchin E.G."/>
            <person name="Diener A."/>
            <person name="Gale L.R."/>
            <person name="Gardiner D.M."/>
            <person name="Goff S."/>
            <person name="Hammond-Kosack K.E."/>
            <person name="Hilburn K."/>
            <person name="Hua-Van A."/>
            <person name="Jonkers W."/>
            <person name="Kazan K."/>
            <person name="Kodira C.D."/>
            <person name="Koehrsen M."/>
            <person name="Kumar L."/>
            <person name="Lee Y.H."/>
            <person name="Li L."/>
            <person name="Manners J.M."/>
            <person name="Miranda-Saavedra D."/>
            <person name="Mukherjee M."/>
            <person name="Park G."/>
            <person name="Park J."/>
            <person name="Park S.Y."/>
            <person name="Proctor R.H."/>
            <person name="Regev A."/>
            <person name="Ruiz-Roldan M.C."/>
            <person name="Sain D."/>
            <person name="Sakthikumar S."/>
            <person name="Sykes S."/>
            <person name="Schwartz D.C."/>
            <person name="Turgeon B.G."/>
            <person name="Wapinski I."/>
            <person name="Yoder O."/>
            <person name="Young S."/>
            <person name="Zeng Q."/>
            <person name="Zhou S."/>
            <person name="Galagan J."/>
            <person name="Cuomo C.A."/>
            <person name="Kistler H.C."/>
            <person name="Rep M."/>
        </authorList>
    </citation>
    <scope>NUCLEOTIDE SEQUENCE [LARGE SCALE GENOMIC DNA]</scope>
    <source>
        <strain evidence="5">M3125 / FGSC 7600</strain>
    </source>
</reference>
<dbReference type="InterPro" id="IPR029044">
    <property type="entry name" value="Nucleotide-diphossugar_trans"/>
</dbReference>
<dbReference type="GO" id="GO:0005794">
    <property type="term" value="C:Golgi apparatus"/>
    <property type="evidence" value="ECO:0007669"/>
    <property type="project" value="TreeGrafter"/>
</dbReference>
<keyword evidence="5" id="KW-1185">Reference proteome</keyword>
<dbReference type="InterPro" id="IPR002685">
    <property type="entry name" value="Glyco_trans_15"/>
</dbReference>
<dbReference type="AlphaFoldDB" id="W7MZM1"/>
<dbReference type="GO" id="GO:0016020">
    <property type="term" value="C:membrane"/>
    <property type="evidence" value="ECO:0007669"/>
    <property type="project" value="InterPro"/>
</dbReference>
<dbReference type="EMBL" id="DS022258">
    <property type="protein sequence ID" value="EWG53280.1"/>
    <property type="molecule type" value="Genomic_DNA"/>
</dbReference>
<proteinExistence type="inferred from homology"/>
<evidence type="ECO:0000313" key="5">
    <source>
        <dbReference type="Proteomes" id="UP000009096"/>
    </source>
</evidence>
<dbReference type="EMBL" id="CM000584">
    <property type="protein sequence ID" value="EWG53280.1"/>
    <property type="molecule type" value="Genomic_DNA"/>
</dbReference>
<dbReference type="Proteomes" id="UP000009096">
    <property type="component" value="Chromosome 7"/>
</dbReference>
<dbReference type="Gene3D" id="3.90.550.10">
    <property type="entry name" value="Spore Coat Polysaccharide Biosynthesis Protein SpsA, Chain A"/>
    <property type="match status" value="1"/>
</dbReference>
<comment type="similarity">
    <text evidence="1">Belongs to the glycosyltransferase 15 family.</text>
</comment>
<dbReference type="VEuPathDB" id="FungiDB:FVEG_11743"/>
<evidence type="ECO:0000256" key="1">
    <source>
        <dbReference type="ARBA" id="ARBA00007677"/>
    </source>
</evidence>
<sequence length="276" mass="32580">MRFGSPPMSVQRSRLYTRTLVLVLVTVRLLVYLRPANLFSEARCNAFNFRSGNCRSESSVASHGEIENALLKQTPNPPPYHSLRVNATFVTLARNSDVWSIAKSIRQVEDRFNRKYGYDWVFLNEKPFDATFKRVTSALVSGKTYYGLIPPENWSFPDWIDQDKAKKVREDMAERKIIYGDSVSYRHMCRFESGFFFRQPLMMNYDYYWRVEPDIQLYCDVDYDPFRFMMETKKKYSFVLSLPEYIETIPPLGHYEAILREQSWPSKPTQLHGLFE</sequence>
<dbReference type="KEGG" id="fvr:FVEG_11743"/>
<dbReference type="Pfam" id="PF01793">
    <property type="entry name" value="Glyco_transf_15"/>
    <property type="match status" value="1"/>
</dbReference>
<dbReference type="PANTHER" id="PTHR31121">
    <property type="entry name" value="ALPHA-1,2 MANNOSYLTRANSFERASE KTR1"/>
    <property type="match status" value="1"/>
</dbReference>
<dbReference type="eggNOG" id="KOG4472">
    <property type="taxonomic scope" value="Eukaryota"/>
</dbReference>
<dbReference type="GeneID" id="30069233"/>